<organism evidence="1 2">
    <name type="scientific">Actinidia rufa</name>
    <dbReference type="NCBI Taxonomy" id="165716"/>
    <lineage>
        <taxon>Eukaryota</taxon>
        <taxon>Viridiplantae</taxon>
        <taxon>Streptophyta</taxon>
        <taxon>Embryophyta</taxon>
        <taxon>Tracheophyta</taxon>
        <taxon>Spermatophyta</taxon>
        <taxon>Magnoliopsida</taxon>
        <taxon>eudicotyledons</taxon>
        <taxon>Gunneridae</taxon>
        <taxon>Pentapetalae</taxon>
        <taxon>asterids</taxon>
        <taxon>Ericales</taxon>
        <taxon>Actinidiaceae</taxon>
        <taxon>Actinidia</taxon>
    </lineage>
</organism>
<dbReference type="Proteomes" id="UP000585474">
    <property type="component" value="Unassembled WGS sequence"/>
</dbReference>
<sequence>MMQIVKGKNVGNSLVESKLAFNSVRTIGLVQDAIFRYDRELPRHEDTQQIQSVIVDSRYRRVNSALLRRIYGGRKNNSTNNGIGPHLESHCVVEELIKIFVGGFAIPPKYKWIMNIDEFNN</sequence>
<dbReference type="AlphaFoldDB" id="A0A7J0GV96"/>
<evidence type="ECO:0000313" key="1">
    <source>
        <dbReference type="EMBL" id="GFZ14706.1"/>
    </source>
</evidence>
<evidence type="ECO:0000313" key="2">
    <source>
        <dbReference type="Proteomes" id="UP000585474"/>
    </source>
</evidence>
<comment type="caution">
    <text evidence="1">The sequence shown here is derived from an EMBL/GenBank/DDBJ whole genome shotgun (WGS) entry which is preliminary data.</text>
</comment>
<accession>A0A7J0GV96</accession>
<gene>
    <name evidence="1" type="ORF">Acr_24g0008960</name>
</gene>
<proteinExistence type="predicted"/>
<dbReference type="EMBL" id="BJWL01000024">
    <property type="protein sequence ID" value="GFZ14706.1"/>
    <property type="molecule type" value="Genomic_DNA"/>
</dbReference>
<name>A0A7J0GV96_9ERIC</name>
<reference evidence="1 2" key="1">
    <citation type="submission" date="2019-07" db="EMBL/GenBank/DDBJ databases">
        <title>De Novo Assembly of kiwifruit Actinidia rufa.</title>
        <authorList>
            <person name="Sugita-Konishi S."/>
            <person name="Sato K."/>
            <person name="Mori E."/>
            <person name="Abe Y."/>
            <person name="Kisaki G."/>
            <person name="Hamano K."/>
            <person name="Suezawa K."/>
            <person name="Otani M."/>
            <person name="Fukuda T."/>
            <person name="Manabe T."/>
            <person name="Gomi K."/>
            <person name="Tabuchi M."/>
            <person name="Akimitsu K."/>
            <person name="Kataoka I."/>
        </authorList>
    </citation>
    <scope>NUCLEOTIDE SEQUENCE [LARGE SCALE GENOMIC DNA]</scope>
    <source>
        <strain evidence="2">cv. Fuchu</strain>
    </source>
</reference>
<keyword evidence="2" id="KW-1185">Reference proteome</keyword>
<protein>
    <submittedName>
        <fullName evidence="1">Uncharacterized protein</fullName>
    </submittedName>
</protein>